<protein>
    <submittedName>
        <fullName evidence="1">Uncharacterized protein</fullName>
    </submittedName>
</protein>
<proteinExistence type="predicted"/>
<dbReference type="AlphaFoldDB" id="A0A1F5S268"/>
<comment type="caution">
    <text evidence="1">The sequence shown here is derived from an EMBL/GenBank/DDBJ whole genome shotgun (WGS) entry which is preliminary data.</text>
</comment>
<evidence type="ECO:0000313" key="1">
    <source>
        <dbReference type="EMBL" id="OGF20775.1"/>
    </source>
</evidence>
<name>A0A1F5S268_9BACT</name>
<sequence>MSQEKWRLEQSREKRDGMVVEEMTEIMQKYGLSTRELADIVSGMVSQEQQDQHDLPERETGGLVGAKKEAGEPKIENYKNLLSYARDSLARVKQELNSREGSALYVVEDHLCSLNRLIEDSNSFLRDVERGERKLEFSVQRYWLKIIRLKLIFEAFFLQSPYVRTVFNEEDWSKILSLHKTFERITRKMDNYFRDYLGVEFDDKVELFKKVPEGAKTMAAGDDHLTTLVSGLATKSPNLGKRMSKTASDAFEKAGGGRAGMIIDIQTIGYRKSGQQVEETVFGVYHPSCRIYSKKRIFSKITCLKCQTIF</sequence>
<dbReference type="EMBL" id="MFGA01000020">
    <property type="protein sequence ID" value="OGF20775.1"/>
    <property type="molecule type" value="Genomic_DNA"/>
</dbReference>
<reference evidence="1 2" key="1">
    <citation type="journal article" date="2016" name="Nat. Commun.">
        <title>Thousands of microbial genomes shed light on interconnected biogeochemical processes in an aquifer system.</title>
        <authorList>
            <person name="Anantharaman K."/>
            <person name="Brown C.T."/>
            <person name="Hug L.A."/>
            <person name="Sharon I."/>
            <person name="Castelle C.J."/>
            <person name="Probst A.J."/>
            <person name="Thomas B.C."/>
            <person name="Singh A."/>
            <person name="Wilkins M.J."/>
            <person name="Karaoz U."/>
            <person name="Brodie E.L."/>
            <person name="Williams K.H."/>
            <person name="Hubbard S.S."/>
            <person name="Banfield J.F."/>
        </authorList>
    </citation>
    <scope>NUCLEOTIDE SEQUENCE [LARGE SCALE GENOMIC DNA]</scope>
</reference>
<accession>A0A1F5S268</accession>
<organism evidence="1 2">
    <name type="scientific">Candidatus Falkowbacteria bacterium RIFOXYA2_FULL_38_12</name>
    <dbReference type="NCBI Taxonomy" id="1797993"/>
    <lineage>
        <taxon>Bacteria</taxon>
        <taxon>Candidatus Falkowiibacteriota</taxon>
    </lineage>
</organism>
<gene>
    <name evidence="1" type="ORF">A2257_03330</name>
</gene>
<evidence type="ECO:0000313" key="2">
    <source>
        <dbReference type="Proteomes" id="UP000177407"/>
    </source>
</evidence>
<dbReference type="Proteomes" id="UP000177407">
    <property type="component" value="Unassembled WGS sequence"/>
</dbReference>